<keyword evidence="1" id="KW-0732">Signal</keyword>
<sequence>MKFVVFLIAMTTSAAGFAGAKIPAGHPPLNPTGASAQMVPAELAQKATVIDVINVAQYTYLEVKQDKQSQWIAAPSVEVKKGDVVRFDGGVEMKDFHSKTLDRTFPSIVFVNRVVVGEK</sequence>
<evidence type="ECO:0000313" key="2">
    <source>
        <dbReference type="EMBL" id="CAI8848248.1"/>
    </source>
</evidence>
<evidence type="ECO:0008006" key="4">
    <source>
        <dbReference type="Google" id="ProtNLM"/>
    </source>
</evidence>
<name>A0AA35XZ53_METCP</name>
<proteinExistence type="predicted"/>
<accession>A0AA35XZ53</accession>
<protein>
    <recommendedName>
        <fullName evidence="4">NrfJ-related protein</fullName>
    </recommendedName>
</protein>
<gene>
    <name evidence="2" type="ORF">MCNOR_2444</name>
</gene>
<dbReference type="RefSeq" id="WP_017364203.1">
    <property type="nucleotide sequence ID" value="NZ_CP079097.1"/>
</dbReference>
<evidence type="ECO:0000256" key="1">
    <source>
        <dbReference type="SAM" id="SignalP"/>
    </source>
</evidence>
<dbReference type="AlphaFoldDB" id="A0AA35XZ53"/>
<feature type="signal peptide" evidence="1">
    <location>
        <begin position="1"/>
        <end position="20"/>
    </location>
</feature>
<reference evidence="2" key="1">
    <citation type="submission" date="2023-03" db="EMBL/GenBank/DDBJ databases">
        <authorList>
            <person name="Pearce D."/>
        </authorList>
    </citation>
    <scope>NUCLEOTIDE SEQUENCE</scope>
    <source>
        <strain evidence="2">Mc</strain>
    </source>
</reference>
<dbReference type="EMBL" id="OX458332">
    <property type="protein sequence ID" value="CAI8848248.1"/>
    <property type="molecule type" value="Genomic_DNA"/>
</dbReference>
<dbReference type="Proteomes" id="UP001158598">
    <property type="component" value="Chromosome"/>
</dbReference>
<evidence type="ECO:0000313" key="3">
    <source>
        <dbReference type="Proteomes" id="UP001158598"/>
    </source>
</evidence>
<organism evidence="2 3">
    <name type="scientific">Methylococcus capsulatus</name>
    <dbReference type="NCBI Taxonomy" id="414"/>
    <lineage>
        <taxon>Bacteria</taxon>
        <taxon>Pseudomonadati</taxon>
        <taxon>Pseudomonadota</taxon>
        <taxon>Gammaproteobacteria</taxon>
        <taxon>Methylococcales</taxon>
        <taxon>Methylococcaceae</taxon>
        <taxon>Methylococcus</taxon>
    </lineage>
</organism>
<feature type="chain" id="PRO_5041399006" description="NrfJ-related protein" evidence="1">
    <location>
        <begin position="21"/>
        <end position="119"/>
    </location>
</feature>